<gene>
    <name evidence="3" type="ORF">BDV95DRAFT_500907</name>
</gene>
<dbReference type="InterPro" id="IPR049818">
    <property type="entry name" value="Expansin_EXLX1-like"/>
</dbReference>
<evidence type="ECO:0000259" key="2">
    <source>
        <dbReference type="PROSITE" id="PS50842"/>
    </source>
</evidence>
<feature type="domain" description="Expansin-like EG45" evidence="2">
    <location>
        <begin position="42"/>
        <end position="138"/>
    </location>
</feature>
<dbReference type="Proteomes" id="UP000481861">
    <property type="component" value="Unassembled WGS sequence"/>
</dbReference>
<dbReference type="SUPFAM" id="SSF49590">
    <property type="entry name" value="PHL pollen allergen"/>
    <property type="match status" value="1"/>
</dbReference>
<dbReference type="CDD" id="cd22271">
    <property type="entry name" value="DPBB_EXP_N-like"/>
    <property type="match status" value="1"/>
</dbReference>
<dbReference type="AlphaFoldDB" id="A0A7C8I1J4"/>
<reference evidence="3 4" key="1">
    <citation type="submission" date="2020-01" db="EMBL/GenBank/DDBJ databases">
        <authorList>
            <consortium name="DOE Joint Genome Institute"/>
            <person name="Haridas S."/>
            <person name="Albert R."/>
            <person name="Binder M."/>
            <person name="Bloem J."/>
            <person name="Labutti K."/>
            <person name="Salamov A."/>
            <person name="Andreopoulos B."/>
            <person name="Baker S.E."/>
            <person name="Barry K."/>
            <person name="Bills G."/>
            <person name="Bluhm B.H."/>
            <person name="Cannon C."/>
            <person name="Castanera R."/>
            <person name="Culley D.E."/>
            <person name="Daum C."/>
            <person name="Ezra D."/>
            <person name="Gonzalez J.B."/>
            <person name="Henrissat B."/>
            <person name="Kuo A."/>
            <person name="Liang C."/>
            <person name="Lipzen A."/>
            <person name="Lutzoni F."/>
            <person name="Magnuson J."/>
            <person name="Mondo S."/>
            <person name="Nolan M."/>
            <person name="Ohm R."/>
            <person name="Pangilinan J."/>
            <person name="Park H.-J.H."/>
            <person name="Ramirez L."/>
            <person name="Alfaro M."/>
            <person name="Sun H."/>
            <person name="Tritt A."/>
            <person name="Yoshinaga Y."/>
            <person name="Zwiers L.-H.L."/>
            <person name="Turgeon B.G."/>
            <person name="Goodwin S.B."/>
            <person name="Spatafora J.W."/>
            <person name="Crous P.W."/>
            <person name="Grigoriev I.V."/>
        </authorList>
    </citation>
    <scope>NUCLEOTIDE SEQUENCE [LARGE SCALE GENOMIC DNA]</scope>
    <source>
        <strain evidence="3 4">CBS 611.86</strain>
    </source>
</reference>
<dbReference type="Gene3D" id="2.60.40.760">
    <property type="entry name" value="Expansin, cellulose-binding-like domain"/>
    <property type="match status" value="1"/>
</dbReference>
<dbReference type="PANTHER" id="PTHR31836">
    <property type="match status" value="1"/>
</dbReference>
<dbReference type="Gene3D" id="2.40.40.10">
    <property type="entry name" value="RlpA-like domain"/>
    <property type="match status" value="1"/>
</dbReference>
<dbReference type="PANTHER" id="PTHR31836:SF21">
    <property type="entry name" value="EXPANSIN-LIKE PROTEIN 7"/>
    <property type="match status" value="1"/>
</dbReference>
<dbReference type="InterPro" id="IPR036749">
    <property type="entry name" value="Expansin_CBD_sf"/>
</dbReference>
<sequence length="230" mass="23652">MPSDTTAPGYPTLPVEPIPVEASAPISKKAVSASSGKASFYGGNLGGGMCSFTGYTIPAGTFGVALAGVNWAGSANCGSCISIKGPGGNSIKAMIVDQCPSCPVDLDLFEDAFAKLAPKSKGIIDVSWTPVPCGITSPLILQNKSGTSKYWFSMQVMNANEPVAKLEVSTDGGKSWKATARKEYNFFENSSGFGTDAVDVRVTSSKGGVVVVKNVSIKENSKTTAGGNFA</sequence>
<proteinExistence type="predicted"/>
<dbReference type="OrthoDB" id="406505at2759"/>
<dbReference type="InterPro" id="IPR036908">
    <property type="entry name" value="RlpA-like_sf"/>
</dbReference>
<evidence type="ECO:0000256" key="1">
    <source>
        <dbReference type="ARBA" id="ARBA00022729"/>
    </source>
</evidence>
<organism evidence="3 4">
    <name type="scientific">Massariosphaeria phaeospora</name>
    <dbReference type="NCBI Taxonomy" id="100035"/>
    <lineage>
        <taxon>Eukaryota</taxon>
        <taxon>Fungi</taxon>
        <taxon>Dikarya</taxon>
        <taxon>Ascomycota</taxon>
        <taxon>Pezizomycotina</taxon>
        <taxon>Dothideomycetes</taxon>
        <taxon>Pleosporomycetidae</taxon>
        <taxon>Pleosporales</taxon>
        <taxon>Pleosporales incertae sedis</taxon>
        <taxon>Massariosphaeria</taxon>
    </lineage>
</organism>
<protein>
    <submittedName>
        <fullName evidence="3">RlpA-like double-psi beta-barrel-protein domain-containing protein-containing protein</fullName>
    </submittedName>
</protein>
<dbReference type="SUPFAM" id="SSF50685">
    <property type="entry name" value="Barwin-like endoglucanases"/>
    <property type="match status" value="1"/>
</dbReference>
<comment type="caution">
    <text evidence="3">The sequence shown here is derived from an EMBL/GenBank/DDBJ whole genome shotgun (WGS) entry which is preliminary data.</text>
</comment>
<accession>A0A7C8I1J4</accession>
<name>A0A7C8I1J4_9PLEO</name>
<keyword evidence="1" id="KW-0732">Signal</keyword>
<evidence type="ECO:0000313" key="3">
    <source>
        <dbReference type="EMBL" id="KAF2868368.1"/>
    </source>
</evidence>
<dbReference type="NCBIfam" id="NF041144">
    <property type="entry name" value="expansin_EXLX1"/>
    <property type="match status" value="1"/>
</dbReference>
<dbReference type="PROSITE" id="PS50842">
    <property type="entry name" value="EXPANSIN_EG45"/>
    <property type="match status" value="1"/>
</dbReference>
<dbReference type="InterPro" id="IPR007112">
    <property type="entry name" value="Expansin/allergen_DPBB_dom"/>
</dbReference>
<dbReference type="EMBL" id="JAADJZ010000019">
    <property type="protein sequence ID" value="KAF2868368.1"/>
    <property type="molecule type" value="Genomic_DNA"/>
</dbReference>
<keyword evidence="4" id="KW-1185">Reference proteome</keyword>
<dbReference type="InterPro" id="IPR051477">
    <property type="entry name" value="Expansin_CellWall"/>
</dbReference>
<evidence type="ECO:0000313" key="4">
    <source>
        <dbReference type="Proteomes" id="UP000481861"/>
    </source>
</evidence>